<dbReference type="AlphaFoldDB" id="A0A480A602"/>
<evidence type="ECO:0000313" key="2">
    <source>
        <dbReference type="EMBL" id="GCL39093.1"/>
    </source>
</evidence>
<dbReference type="RefSeq" id="WP_137668789.1">
    <property type="nucleotide sequence ID" value="NZ_BJCE01000208.1"/>
</dbReference>
<sequence length="128" mass="15114">MTSSLKLTTYELWQNEDGSYDFFPSHNESARVLLDDNSQLIKKFEANSWEAARQQQYEFLGWGNYQPVSDLDERYVSTTDLQGRKTTFIAHGFSVKEHRKSPQKRRRHNKASGRRKNTEGVRKREKLE</sequence>
<dbReference type="EMBL" id="BJCE01000208">
    <property type="protein sequence ID" value="GCL39093.1"/>
    <property type="molecule type" value="Genomic_DNA"/>
</dbReference>
<reference evidence="3" key="1">
    <citation type="submission" date="2019-02" db="EMBL/GenBank/DDBJ databases">
        <title>Draft genome sequence of Sphaerospermopsis reniformis NIES-1949.</title>
        <authorList>
            <person name="Yamaguchi H."/>
            <person name="Suzuki S."/>
            <person name="Kawachi M."/>
        </authorList>
    </citation>
    <scope>NUCLEOTIDE SEQUENCE [LARGE SCALE GENOMIC DNA]</scope>
    <source>
        <strain evidence="3">NIES-1949</strain>
    </source>
</reference>
<feature type="compositionally biased region" description="Basic residues" evidence="1">
    <location>
        <begin position="97"/>
        <end position="115"/>
    </location>
</feature>
<protein>
    <submittedName>
        <fullName evidence="2">Uncharacterized protein</fullName>
    </submittedName>
</protein>
<accession>A0A480A602</accession>
<comment type="caution">
    <text evidence="2">The sequence shown here is derived from an EMBL/GenBank/DDBJ whole genome shotgun (WGS) entry which is preliminary data.</text>
</comment>
<feature type="compositionally biased region" description="Basic and acidic residues" evidence="1">
    <location>
        <begin position="116"/>
        <end position="128"/>
    </location>
</feature>
<proteinExistence type="predicted"/>
<organism evidence="2 3">
    <name type="scientific">Sphaerospermopsis reniformis</name>
    <dbReference type="NCBI Taxonomy" id="531300"/>
    <lineage>
        <taxon>Bacteria</taxon>
        <taxon>Bacillati</taxon>
        <taxon>Cyanobacteriota</taxon>
        <taxon>Cyanophyceae</taxon>
        <taxon>Nostocales</taxon>
        <taxon>Aphanizomenonaceae</taxon>
        <taxon>Sphaerospermopsis</taxon>
    </lineage>
</organism>
<gene>
    <name evidence="2" type="ORF">SR1949_42150</name>
</gene>
<evidence type="ECO:0000313" key="3">
    <source>
        <dbReference type="Proteomes" id="UP000300142"/>
    </source>
</evidence>
<feature type="region of interest" description="Disordered" evidence="1">
    <location>
        <begin position="92"/>
        <end position="128"/>
    </location>
</feature>
<dbReference type="Proteomes" id="UP000300142">
    <property type="component" value="Unassembled WGS sequence"/>
</dbReference>
<name>A0A480A602_9CYAN</name>
<keyword evidence="3" id="KW-1185">Reference proteome</keyword>
<evidence type="ECO:0000256" key="1">
    <source>
        <dbReference type="SAM" id="MobiDB-lite"/>
    </source>
</evidence>